<dbReference type="Proteomes" id="UP000076218">
    <property type="component" value="Unassembled WGS sequence"/>
</dbReference>
<feature type="region of interest" description="Disordered" evidence="1">
    <location>
        <begin position="192"/>
        <end position="232"/>
    </location>
</feature>
<dbReference type="SMART" id="SM00567">
    <property type="entry name" value="EZ_HEAT"/>
    <property type="match status" value="6"/>
</dbReference>
<evidence type="ECO:0000256" key="1">
    <source>
        <dbReference type="SAM" id="MobiDB-lite"/>
    </source>
</evidence>
<evidence type="ECO:0000313" key="3">
    <source>
        <dbReference type="Proteomes" id="UP000076218"/>
    </source>
</evidence>
<organism evidence="2 3">
    <name type="scientific">Clavibacter tessellarius</name>
    <dbReference type="NCBI Taxonomy" id="31965"/>
    <lineage>
        <taxon>Bacteria</taxon>
        <taxon>Bacillati</taxon>
        <taxon>Actinomycetota</taxon>
        <taxon>Actinomycetes</taxon>
        <taxon>Micrococcales</taxon>
        <taxon>Microbacteriaceae</taxon>
        <taxon>Clavibacter</taxon>
    </lineage>
</organism>
<reference evidence="2 3" key="1">
    <citation type="submission" date="2016-01" db="EMBL/GenBank/DDBJ databases">
        <title>Draft genome sequence of Clavibacter michiganensis subsp. tessellarius DOAB 609.</title>
        <authorList>
            <person name="Tambong J.T."/>
        </authorList>
    </citation>
    <scope>NUCLEOTIDE SEQUENCE [LARGE SCALE GENOMIC DNA]</scope>
    <source>
        <strain evidence="2 3">DOAB 609</strain>
    </source>
</reference>
<dbReference type="InterPro" id="IPR011989">
    <property type="entry name" value="ARM-like"/>
</dbReference>
<dbReference type="InterPro" id="IPR016024">
    <property type="entry name" value="ARM-type_fold"/>
</dbReference>
<protein>
    <recommendedName>
        <fullName evidence="4">HEAT repeat domain-containing protein</fullName>
    </recommendedName>
</protein>
<proteinExistence type="predicted"/>
<feature type="compositionally biased region" description="Basic and acidic residues" evidence="1">
    <location>
        <begin position="198"/>
        <end position="208"/>
    </location>
</feature>
<dbReference type="SUPFAM" id="SSF48371">
    <property type="entry name" value="ARM repeat"/>
    <property type="match status" value="1"/>
</dbReference>
<evidence type="ECO:0000313" key="2">
    <source>
        <dbReference type="EMBL" id="KZC94119.1"/>
    </source>
</evidence>
<comment type="caution">
    <text evidence="2">The sequence shown here is derived from an EMBL/GenBank/DDBJ whole genome shotgun (WGS) entry which is preliminary data.</text>
</comment>
<dbReference type="InterPro" id="IPR004155">
    <property type="entry name" value="PBS_lyase_HEAT"/>
</dbReference>
<dbReference type="Pfam" id="PF03130">
    <property type="entry name" value="HEAT_PBS"/>
    <property type="match status" value="1"/>
</dbReference>
<feature type="compositionally biased region" description="Basic and acidic residues" evidence="1">
    <location>
        <begin position="215"/>
        <end position="232"/>
    </location>
</feature>
<dbReference type="STRING" id="31965.AWH51_15050"/>
<name>A0A154UYN3_9MICO</name>
<dbReference type="AlphaFoldDB" id="A0A154UYN3"/>
<dbReference type="EMBL" id="LQXA01000049">
    <property type="protein sequence ID" value="KZC94119.1"/>
    <property type="molecule type" value="Genomic_DNA"/>
</dbReference>
<gene>
    <name evidence="2" type="ORF">AWH51_15050</name>
</gene>
<evidence type="ECO:0008006" key="4">
    <source>
        <dbReference type="Google" id="ProtNLM"/>
    </source>
</evidence>
<dbReference type="Pfam" id="PF13646">
    <property type="entry name" value="HEAT_2"/>
    <property type="match status" value="1"/>
</dbReference>
<accession>A0A154UYN3</accession>
<sequence length="232" mass="23847">MERLWAEPDFFVRETLTWAVARVGAPAIPGVRQALGADRSSGVRTQALHVLSKIAHPSTVDDLVPLIDDADEAVAAKARWALARIGDARAVPLVAAHLGAADAEARNALTDVLAAFGSAAVPTLVVALGDARSVVRAQAAEALGRIGSPDADPAVAALGSAAEDADAEAAVSALMALGAIDGEDARSAIQRATTAGDPRVRAVAERLASRPPRRSRLEEARAARAARLAREG</sequence>
<dbReference type="Gene3D" id="1.25.10.10">
    <property type="entry name" value="Leucine-rich Repeat Variant"/>
    <property type="match status" value="2"/>
</dbReference>